<dbReference type="EMBL" id="PPSX01000001">
    <property type="protein sequence ID" value="RZQ55149.1"/>
    <property type="molecule type" value="Genomic_DNA"/>
</dbReference>
<proteinExistence type="inferred from homology"/>
<evidence type="ECO:0000256" key="1">
    <source>
        <dbReference type="ARBA" id="ARBA00009460"/>
    </source>
</evidence>
<reference evidence="3 4" key="1">
    <citation type="submission" date="2018-01" db="EMBL/GenBank/DDBJ databases">
        <title>Co-occurrence of chitin degradation, pigmentation and bioactivity in marine Pseudoalteromonas.</title>
        <authorList>
            <person name="Paulsen S."/>
            <person name="Gram L."/>
            <person name="Machado H."/>
        </authorList>
    </citation>
    <scope>NUCLEOTIDE SEQUENCE [LARGE SCALE GENOMIC DNA]</scope>
    <source>
        <strain evidence="3 4">S3898</strain>
    </source>
</reference>
<dbReference type="RefSeq" id="WP_130253629.1">
    <property type="nucleotide sequence ID" value="NZ_PPSX01000001.1"/>
</dbReference>
<dbReference type="PANTHER" id="PTHR12149:SF8">
    <property type="entry name" value="PROTEIN-RIBULOSAMINE 3-KINASE"/>
    <property type="match status" value="1"/>
</dbReference>
<dbReference type="Proteomes" id="UP000291338">
    <property type="component" value="Unassembled WGS sequence"/>
</dbReference>
<dbReference type="InterPro" id="IPR011009">
    <property type="entry name" value="Kinase-like_dom_sf"/>
</dbReference>
<dbReference type="Pfam" id="PF03881">
    <property type="entry name" value="Fructosamin_kin"/>
    <property type="match status" value="1"/>
</dbReference>
<evidence type="ECO:0000313" key="3">
    <source>
        <dbReference type="EMBL" id="RZQ55149.1"/>
    </source>
</evidence>
<dbReference type="Gene3D" id="3.90.1200.10">
    <property type="match status" value="1"/>
</dbReference>
<dbReference type="InterPro" id="IPR016477">
    <property type="entry name" value="Fructo-/Ketosamine-3-kinase"/>
</dbReference>
<accession>A0A4Q7ITX6</accession>
<comment type="caution">
    <text evidence="3">The sequence shown here is derived from an EMBL/GenBank/DDBJ whole genome shotgun (WGS) entry which is preliminary data.</text>
</comment>
<evidence type="ECO:0000313" key="4">
    <source>
        <dbReference type="Proteomes" id="UP000291338"/>
    </source>
</evidence>
<keyword evidence="2 3" id="KW-0418">Kinase</keyword>
<name>A0A4Q7ITX6_9GAMM</name>
<dbReference type="GO" id="GO:0016301">
    <property type="term" value="F:kinase activity"/>
    <property type="evidence" value="ECO:0007669"/>
    <property type="project" value="UniProtKB-UniRule"/>
</dbReference>
<comment type="similarity">
    <text evidence="1 2">Belongs to the fructosamine kinase family.</text>
</comment>
<dbReference type="PIRSF" id="PIRSF006221">
    <property type="entry name" value="Ketosamine-3-kinase"/>
    <property type="match status" value="1"/>
</dbReference>
<keyword evidence="2" id="KW-0808">Transferase</keyword>
<protein>
    <submittedName>
        <fullName evidence="3">Fructosamine kinase family protein</fullName>
    </submittedName>
</protein>
<dbReference type="Gene3D" id="3.30.200.20">
    <property type="entry name" value="Phosphorylase Kinase, domain 1"/>
    <property type="match status" value="1"/>
</dbReference>
<dbReference type="SUPFAM" id="SSF56112">
    <property type="entry name" value="Protein kinase-like (PK-like)"/>
    <property type="match status" value="1"/>
</dbReference>
<gene>
    <name evidence="3" type="ORF">C1E23_00165</name>
</gene>
<organism evidence="3 4">
    <name type="scientific">Pseudoalteromonas phenolica</name>
    <dbReference type="NCBI Taxonomy" id="161398"/>
    <lineage>
        <taxon>Bacteria</taxon>
        <taxon>Pseudomonadati</taxon>
        <taxon>Pseudomonadota</taxon>
        <taxon>Gammaproteobacteria</taxon>
        <taxon>Alteromonadales</taxon>
        <taxon>Pseudoalteromonadaceae</taxon>
        <taxon>Pseudoalteromonas</taxon>
    </lineage>
</organism>
<dbReference type="AlphaFoldDB" id="A0A4Q7ITX6"/>
<dbReference type="PANTHER" id="PTHR12149">
    <property type="entry name" value="FRUCTOSAMINE 3 KINASE-RELATED PROTEIN"/>
    <property type="match status" value="1"/>
</dbReference>
<evidence type="ECO:0000256" key="2">
    <source>
        <dbReference type="PIRNR" id="PIRNR006221"/>
    </source>
</evidence>
<sequence length="285" mass="33298">MWQCVKQQVSEAIHTPFELTNKQLLNTHSSFKHFKIHDNKHEFLVKVAPIEQFELFETEANARDLLTRDSDFVIADTITLGKSKEFAFLVLEYLEDLDSIDNWYLCGRTLAKMHIKCEQQMFGSDEDNFVIGQPQPNQWHKKWHVFFAEERLGWQLQLLDEQNTKLVDIDEFIQIIKPHIPHHVSPSLLHGHFWKGNIKFYKGKPMLLDPASYYGDKHVDIATAELFATMPDSFYSGYQSVSSIELSPMLRDIYQLYPLLLLANRFAGDYLNQAKAKIKHILEQI</sequence>